<dbReference type="PANTHER" id="PTHR43668">
    <property type="entry name" value="ALLANTOINASE"/>
    <property type="match status" value="1"/>
</dbReference>
<keyword evidence="1" id="KW-0665">Pyrimidine biosynthesis</keyword>
<proteinExistence type="predicted"/>
<dbReference type="GO" id="GO:0006145">
    <property type="term" value="P:purine nucleobase catabolic process"/>
    <property type="evidence" value="ECO:0007669"/>
    <property type="project" value="TreeGrafter"/>
</dbReference>
<dbReference type="InterPro" id="IPR011059">
    <property type="entry name" value="Metal-dep_hydrolase_composite"/>
</dbReference>
<dbReference type="GO" id="GO:0006221">
    <property type="term" value="P:pyrimidine nucleotide biosynthetic process"/>
    <property type="evidence" value="ECO:0007669"/>
    <property type="project" value="UniProtKB-KW"/>
</dbReference>
<dbReference type="GO" id="GO:0004038">
    <property type="term" value="F:allantoinase activity"/>
    <property type="evidence" value="ECO:0007669"/>
    <property type="project" value="TreeGrafter"/>
</dbReference>
<sequence length="400" mass="40968">MNMIFTGGTLVCPVDGVRDGDLMVAGGTIAGDAPDAERTDIAGRLIAPAIVDLGVFGIDAAACRAGGIVRVGLMPDQAPVLDDPGIVARAAHMGKPGIWIHPLSAATQGLRGTDLAEMAINAEAGAVAVATGRGWIADSGVMRKVLAYARDCDLVVVAHAEDGGLAGDAVATAGETATRLGLPAAPAIAEALAIARDVMLAEETGARLHFRQVTTAAGFDLIRAAKRRGVRVTCGITPAHLYLSDIAMSDFRTFAHLSPPLRSEGDRQAARAALADGTIDVLCSGHDPRGPEAKRLPFADSEPGMAGAETLLPLGLGLVRDGLIGLDRLFALLAHNPARLLGLESGTLATGMPADLIVVDPDAPWQVRADALAGKAANTPFDGLPIQGRAVRVIKGGAFL</sequence>
<dbReference type="InterPro" id="IPR004722">
    <property type="entry name" value="DHOase"/>
</dbReference>
<dbReference type="GO" id="GO:0046872">
    <property type="term" value="F:metal ion binding"/>
    <property type="evidence" value="ECO:0007669"/>
    <property type="project" value="InterPro"/>
</dbReference>
<protein>
    <submittedName>
        <fullName evidence="3">Dihydroorotase</fullName>
    </submittedName>
</protein>
<dbReference type="GO" id="GO:0004151">
    <property type="term" value="F:dihydroorotase activity"/>
    <property type="evidence" value="ECO:0007669"/>
    <property type="project" value="InterPro"/>
</dbReference>
<organism evidence="3 4">
    <name type="scientific">Sphingomonas hengshuiensis</name>
    <dbReference type="NCBI Taxonomy" id="1609977"/>
    <lineage>
        <taxon>Bacteria</taxon>
        <taxon>Pseudomonadati</taxon>
        <taxon>Pseudomonadota</taxon>
        <taxon>Alphaproteobacteria</taxon>
        <taxon>Sphingomonadales</taxon>
        <taxon>Sphingomonadaceae</taxon>
        <taxon>Sphingomonas</taxon>
    </lineage>
</organism>
<evidence type="ECO:0000313" key="3">
    <source>
        <dbReference type="EMBL" id="PZO80162.1"/>
    </source>
</evidence>
<evidence type="ECO:0000259" key="2">
    <source>
        <dbReference type="Pfam" id="PF01979"/>
    </source>
</evidence>
<gene>
    <name evidence="3" type="ORF">DI632_02845</name>
</gene>
<dbReference type="CDD" id="cd01317">
    <property type="entry name" value="DHOase_IIa"/>
    <property type="match status" value="1"/>
</dbReference>
<dbReference type="SUPFAM" id="SSF51556">
    <property type="entry name" value="Metallo-dependent hydrolases"/>
    <property type="match status" value="1"/>
</dbReference>
<dbReference type="EMBL" id="QFNF01000004">
    <property type="protein sequence ID" value="PZO80162.1"/>
    <property type="molecule type" value="Genomic_DNA"/>
</dbReference>
<dbReference type="Pfam" id="PF01979">
    <property type="entry name" value="Amidohydro_1"/>
    <property type="match status" value="1"/>
</dbReference>
<dbReference type="InterPro" id="IPR032466">
    <property type="entry name" value="Metal_Hydrolase"/>
</dbReference>
<evidence type="ECO:0000256" key="1">
    <source>
        <dbReference type="ARBA" id="ARBA00022975"/>
    </source>
</evidence>
<accession>A0A2W4ZHQ2</accession>
<dbReference type="AlphaFoldDB" id="A0A2W4ZHQ2"/>
<feature type="domain" description="Amidohydrolase-related" evidence="2">
    <location>
        <begin position="127"/>
        <end position="397"/>
    </location>
</feature>
<dbReference type="SUPFAM" id="SSF51338">
    <property type="entry name" value="Composite domain of metallo-dependent hydrolases"/>
    <property type="match status" value="1"/>
</dbReference>
<dbReference type="InterPro" id="IPR050138">
    <property type="entry name" value="DHOase/Allantoinase_Hydrolase"/>
</dbReference>
<evidence type="ECO:0000313" key="4">
    <source>
        <dbReference type="Proteomes" id="UP000248614"/>
    </source>
</evidence>
<dbReference type="GO" id="GO:0005737">
    <property type="term" value="C:cytoplasm"/>
    <property type="evidence" value="ECO:0007669"/>
    <property type="project" value="TreeGrafter"/>
</dbReference>
<comment type="caution">
    <text evidence="3">The sequence shown here is derived from an EMBL/GenBank/DDBJ whole genome shotgun (WGS) entry which is preliminary data.</text>
</comment>
<dbReference type="PANTHER" id="PTHR43668:SF2">
    <property type="entry name" value="ALLANTOINASE"/>
    <property type="match status" value="1"/>
</dbReference>
<dbReference type="Proteomes" id="UP000248614">
    <property type="component" value="Unassembled WGS sequence"/>
</dbReference>
<name>A0A2W4ZHQ2_9SPHN</name>
<reference evidence="3 4" key="1">
    <citation type="submission" date="2017-08" db="EMBL/GenBank/DDBJ databases">
        <title>Infants hospitalized years apart are colonized by the same room-sourced microbial strains.</title>
        <authorList>
            <person name="Brooks B."/>
            <person name="Olm M.R."/>
            <person name="Firek B.A."/>
            <person name="Baker R."/>
            <person name="Thomas B.C."/>
            <person name="Morowitz M.J."/>
            <person name="Banfield J.F."/>
        </authorList>
    </citation>
    <scope>NUCLEOTIDE SEQUENCE [LARGE SCALE GENOMIC DNA]</scope>
    <source>
        <strain evidence="3">S2_018_000_R3_110</strain>
    </source>
</reference>
<dbReference type="InterPro" id="IPR006680">
    <property type="entry name" value="Amidohydro-rel"/>
</dbReference>
<dbReference type="Gene3D" id="3.20.20.140">
    <property type="entry name" value="Metal-dependent hydrolases"/>
    <property type="match status" value="1"/>
</dbReference>